<dbReference type="InterPro" id="IPR043150">
    <property type="entry name" value="Phytochrome_PHY_sf"/>
</dbReference>
<dbReference type="EC" id="2.7.13.3" evidence="3"/>
<dbReference type="InterPro" id="IPR013515">
    <property type="entry name" value="Phytochrome_cen-reg"/>
</dbReference>
<dbReference type="SUPFAM" id="SSF47384">
    <property type="entry name" value="Homodimeric domain of signal transducing histidine kinase"/>
    <property type="match status" value="1"/>
</dbReference>
<dbReference type="InterPro" id="IPR036097">
    <property type="entry name" value="HisK_dim/P_sf"/>
</dbReference>
<keyword evidence="5" id="KW-0716">Sensory transduction</keyword>
<dbReference type="Gene3D" id="3.30.450.270">
    <property type="match status" value="1"/>
</dbReference>
<dbReference type="PANTHER" id="PTHR42878">
    <property type="entry name" value="TWO-COMPONENT HISTIDINE KINASE"/>
    <property type="match status" value="1"/>
</dbReference>
<dbReference type="GO" id="GO:0005524">
    <property type="term" value="F:ATP binding"/>
    <property type="evidence" value="ECO:0007669"/>
    <property type="project" value="UniProtKB-KW"/>
</dbReference>
<evidence type="ECO:0000313" key="12">
    <source>
        <dbReference type="EMBL" id="GAA4015728.1"/>
    </source>
</evidence>
<dbReference type="SUPFAM" id="SSF55781">
    <property type="entry name" value="GAF domain-like"/>
    <property type="match status" value="2"/>
</dbReference>
<dbReference type="Pfam" id="PF02518">
    <property type="entry name" value="HATPase_c"/>
    <property type="match status" value="1"/>
</dbReference>
<keyword evidence="6" id="KW-0808">Transferase</keyword>
<dbReference type="PROSITE" id="PS50046">
    <property type="entry name" value="PHYTOCHROME_2"/>
    <property type="match status" value="1"/>
</dbReference>
<dbReference type="PRINTS" id="PR01033">
    <property type="entry name" value="PHYTOCHROME"/>
</dbReference>
<dbReference type="SUPFAM" id="SSF55874">
    <property type="entry name" value="ATPase domain of HSP90 chaperone/DNA topoisomerase II/histidine kinase"/>
    <property type="match status" value="1"/>
</dbReference>
<dbReference type="InterPro" id="IPR029016">
    <property type="entry name" value="GAF-like_dom_sf"/>
</dbReference>
<dbReference type="Gene3D" id="3.30.450.40">
    <property type="match status" value="1"/>
</dbReference>
<keyword evidence="8" id="KW-0157">Chromophore</keyword>
<keyword evidence="7" id="KW-0418">Kinase</keyword>
<dbReference type="InterPro" id="IPR035965">
    <property type="entry name" value="PAS-like_dom_sf"/>
</dbReference>
<dbReference type="InterPro" id="IPR005467">
    <property type="entry name" value="His_kinase_dom"/>
</dbReference>
<evidence type="ECO:0000256" key="8">
    <source>
        <dbReference type="ARBA" id="ARBA00022991"/>
    </source>
</evidence>
<dbReference type="CDD" id="cd00082">
    <property type="entry name" value="HisKA"/>
    <property type="match status" value="1"/>
</dbReference>
<protein>
    <recommendedName>
        <fullName evidence="3">histidine kinase</fullName>
        <ecNumber evidence="3">2.7.13.3</ecNumber>
    </recommendedName>
</protein>
<evidence type="ECO:0000256" key="7">
    <source>
        <dbReference type="ARBA" id="ARBA00022777"/>
    </source>
</evidence>
<dbReference type="RefSeq" id="WP_344761974.1">
    <property type="nucleotide sequence ID" value="NZ_BAAAZE010000005.1"/>
</dbReference>
<dbReference type="InterPro" id="IPR036890">
    <property type="entry name" value="HATPase_C_sf"/>
</dbReference>
<evidence type="ECO:0000259" key="10">
    <source>
        <dbReference type="PROSITE" id="PS50046"/>
    </source>
</evidence>
<dbReference type="Pfam" id="PF01590">
    <property type="entry name" value="GAF"/>
    <property type="match status" value="1"/>
</dbReference>
<dbReference type="EMBL" id="BAAAZE010000005">
    <property type="protein sequence ID" value="GAA4015728.1"/>
    <property type="molecule type" value="Genomic_DNA"/>
</dbReference>
<evidence type="ECO:0000256" key="1">
    <source>
        <dbReference type="ARBA" id="ARBA00000085"/>
    </source>
</evidence>
<dbReference type="SMART" id="SM00388">
    <property type="entry name" value="HisKA"/>
    <property type="match status" value="1"/>
</dbReference>
<dbReference type="Pfam" id="PF00360">
    <property type="entry name" value="PHY"/>
    <property type="match status" value="1"/>
</dbReference>
<evidence type="ECO:0000256" key="3">
    <source>
        <dbReference type="ARBA" id="ARBA00012438"/>
    </source>
</evidence>
<dbReference type="SMART" id="SM00065">
    <property type="entry name" value="GAF"/>
    <property type="match status" value="1"/>
</dbReference>
<dbReference type="Gene3D" id="3.30.565.10">
    <property type="entry name" value="Histidine kinase-like ATPase, C-terminal domain"/>
    <property type="match status" value="1"/>
</dbReference>
<dbReference type="InterPro" id="IPR003018">
    <property type="entry name" value="GAF"/>
</dbReference>
<comment type="similarity">
    <text evidence="2">In the N-terminal section; belongs to the phytochrome family.</text>
</comment>
<feature type="domain" description="Phytochrome chromophore attachment site" evidence="10">
    <location>
        <begin position="193"/>
        <end position="352"/>
    </location>
</feature>
<dbReference type="Gene3D" id="1.10.287.130">
    <property type="match status" value="1"/>
</dbReference>
<evidence type="ECO:0000256" key="4">
    <source>
        <dbReference type="ARBA" id="ARBA00022543"/>
    </source>
</evidence>
<dbReference type="InterPro" id="IPR013654">
    <property type="entry name" value="PAS_2"/>
</dbReference>
<dbReference type="Pfam" id="PF08446">
    <property type="entry name" value="PAS_2"/>
    <property type="match status" value="1"/>
</dbReference>
<comment type="catalytic activity">
    <reaction evidence="1">
        <text>ATP + protein L-histidine = ADP + protein N-phospho-L-histidine.</text>
        <dbReference type="EC" id="2.7.13.3"/>
    </reaction>
</comment>
<evidence type="ECO:0000256" key="9">
    <source>
        <dbReference type="ARBA" id="ARBA00023170"/>
    </source>
</evidence>
<dbReference type="InterPro" id="IPR003594">
    <property type="entry name" value="HATPase_dom"/>
</dbReference>
<dbReference type="InterPro" id="IPR016132">
    <property type="entry name" value="Phyto_chromo_attachment"/>
</dbReference>
<keyword evidence="13" id="KW-1185">Reference proteome</keyword>
<gene>
    <name evidence="12" type="ORF">GCM10022212_08280</name>
</gene>
<dbReference type="InterPro" id="IPR003661">
    <property type="entry name" value="HisK_dim/P_dom"/>
</dbReference>
<dbReference type="PANTHER" id="PTHR42878:SF15">
    <property type="entry name" value="BACTERIOPHYTOCHROME"/>
    <property type="match status" value="1"/>
</dbReference>
<dbReference type="PROSITE" id="PS50109">
    <property type="entry name" value="HIS_KIN"/>
    <property type="match status" value="1"/>
</dbReference>
<feature type="domain" description="Histidine kinase" evidence="11">
    <location>
        <begin position="582"/>
        <end position="808"/>
    </location>
</feature>
<dbReference type="SUPFAM" id="SSF55785">
    <property type="entry name" value="PYP-like sensor domain (PAS domain)"/>
    <property type="match status" value="1"/>
</dbReference>
<dbReference type="InterPro" id="IPR050351">
    <property type="entry name" value="BphY/WalK/GraS-like"/>
</dbReference>
<sequence>MDKNFTEVVQSTFAEPLAAATPEVDGAMPWGQETYSTKRHGFSINNCESEPIRTPGCIQAHGALLVLRCSDLSVLQASENTLAILGHKPLDLLGHSVAAVVNEEGAIRLRSMLATEQTDRNPIYAFTLPANDEVAALDVTLHTIDGAAILEFEAAVRSQRAAGTMPHSLSQNANPDYYSFIKKSVTRIQTADTVQEFCQALAEEVRVLSSLDRVMIYKFHPDNHGEVVAESRLSHLVPWVGLHYPAADIPKSARDIFAKTWIRPVPDMHCELAEMIPRANPDTGQPIDMIHCALRGVSAMYTEYSKNMGVAASLTMSLRRESVLWGLIICHRYSGPSHVPYELRAACEFLAQVASLQYRAVEDRENATYRLRLEEVNQKLLSIAAQEGGLASMTDGEPSLLSAMHASGAALFHRDRWWRVGSTPTESQLEALGQWVVGRLDVGAIVSSVYVTHSLATDYPAGAEFADVASGVLAAPLSRSGQNLMMWFRPEVEKTVNWGGNPHDDTPAADPGDTLVRPRHSFEPFSESVFRHATPWLEVEIDAVSRLRALIMELVIVRAERLAGLNADLARSNEELDAFAYVASHDLKEPLRGISKYAHQLMEAGSPDEDDKRKLEGLLRLTLRMDSLLDSLLHFSRVGREELTLENVDMNDVLGDAMEMIGSRTSDGRTQIVAPRRLPPAMCDRVRVREVLVNLLSNAVKYNDKADKRVEVNYVGAHEASLRRTFPPGSEGQTVYYVRDNGIGIASRHFEQVFKMFKRLHGREEFGGGTGAGLTIVRKLVERHRGQVWIDSIAGEGSTFFFTTSRSDET</sequence>
<evidence type="ECO:0000256" key="2">
    <source>
        <dbReference type="ARBA" id="ARBA00006402"/>
    </source>
</evidence>
<evidence type="ECO:0000313" key="13">
    <source>
        <dbReference type="Proteomes" id="UP001501353"/>
    </source>
</evidence>
<dbReference type="Proteomes" id="UP001501353">
    <property type="component" value="Unassembled WGS sequence"/>
</dbReference>
<name>A0ABP7SRX1_9BURK</name>
<keyword evidence="4" id="KW-0600">Photoreceptor protein</keyword>
<dbReference type="Pfam" id="PF00512">
    <property type="entry name" value="HisKA"/>
    <property type="match status" value="1"/>
</dbReference>
<organism evidence="12 13">
    <name type="scientific">Actimicrobium antarcticum</name>
    <dbReference type="NCBI Taxonomy" id="1051899"/>
    <lineage>
        <taxon>Bacteria</taxon>
        <taxon>Pseudomonadati</taxon>
        <taxon>Pseudomonadota</taxon>
        <taxon>Betaproteobacteria</taxon>
        <taxon>Burkholderiales</taxon>
        <taxon>Oxalobacteraceae</taxon>
        <taxon>Actimicrobium</taxon>
    </lineage>
</organism>
<evidence type="ECO:0000256" key="6">
    <source>
        <dbReference type="ARBA" id="ARBA00022679"/>
    </source>
</evidence>
<reference evidence="13" key="1">
    <citation type="journal article" date="2019" name="Int. J. Syst. Evol. Microbiol.">
        <title>The Global Catalogue of Microorganisms (GCM) 10K type strain sequencing project: providing services to taxonomists for standard genome sequencing and annotation.</title>
        <authorList>
            <consortium name="The Broad Institute Genomics Platform"/>
            <consortium name="The Broad Institute Genome Sequencing Center for Infectious Disease"/>
            <person name="Wu L."/>
            <person name="Ma J."/>
        </authorList>
    </citation>
    <scope>NUCLEOTIDE SEQUENCE [LARGE SCALE GENOMIC DNA]</scope>
    <source>
        <strain evidence="13">JCM 16673</strain>
    </source>
</reference>
<dbReference type="Gene3D" id="3.30.450.20">
    <property type="entry name" value="PAS domain"/>
    <property type="match status" value="1"/>
</dbReference>
<dbReference type="SMART" id="SM00387">
    <property type="entry name" value="HATPase_c"/>
    <property type="match status" value="1"/>
</dbReference>
<comment type="caution">
    <text evidence="12">The sequence shown here is derived from an EMBL/GenBank/DDBJ whole genome shotgun (WGS) entry which is preliminary data.</text>
</comment>
<dbReference type="InterPro" id="IPR001294">
    <property type="entry name" value="Phytochrome"/>
</dbReference>
<accession>A0ABP7SRX1</accession>
<keyword evidence="9" id="KW-0675">Receptor</keyword>
<keyword evidence="12" id="KW-0547">Nucleotide-binding</keyword>
<proteinExistence type="inferred from homology"/>
<evidence type="ECO:0000256" key="5">
    <source>
        <dbReference type="ARBA" id="ARBA00022606"/>
    </source>
</evidence>
<keyword evidence="12" id="KW-0067">ATP-binding</keyword>
<evidence type="ECO:0000259" key="11">
    <source>
        <dbReference type="PROSITE" id="PS50109"/>
    </source>
</evidence>